<evidence type="ECO:0000256" key="5">
    <source>
        <dbReference type="ARBA" id="ARBA00023048"/>
    </source>
</evidence>
<dbReference type="SUPFAM" id="SSF47345">
    <property type="entry name" value="Colicin E immunity proteins"/>
    <property type="match status" value="1"/>
</dbReference>
<dbReference type="GO" id="GO:0031640">
    <property type="term" value="P:killing of cells of another organism"/>
    <property type="evidence" value="ECO:0007669"/>
    <property type="project" value="UniProtKB-KW"/>
</dbReference>
<sequence>MELRPQLNQYEEHSFLSLIEAIWQAETDKASHDAWITHFNQIVGHPAGSDLLFYSNADETGNINSPTYIIQTVKEWHRQNGRAAFLGQTLQPPSPRQNLSREQRASQSSNRNLEKVRKLVAEVHAAEQQAVQHLAVLEQQLATDPIADTPEQQLAVSLATLGALETTQHQAKRAVSQLERLQMSVKFALDGATRDVTSPFLNAAIQAVVLQEISAGSQRHAAALAAAQARHPGLYARAVTLIETLEARIAQLARTTLTGPGHGPLTLQAHAPAAGLHPALLTAQGLSREVAQQQHHLTKSVRSAIAELEWQSTSVQGEHPGIYADVVEFVLGTPSDDPRFAMTVPLDELFTGEDLDWAALAAERAEVDLPVRLCSTVRGVGSFTTTGVKPFTRYSHVVMTPTQGAVVPTNVRVRPAAWDGTRQVFAFTSEDQAPVTVLWHTERAPYALKDQARPSSIGFLHMPKVPLIEHYADLSQVQFDDYVVVFPPDTGLAPLYIAFRDRREL</sequence>
<dbReference type="InterPro" id="IPR016128">
    <property type="entry name" value="Pyosin/cloacin_T_dom"/>
</dbReference>
<name>A0A6I6Y6D9_PSEPU</name>
<evidence type="ECO:0000256" key="2">
    <source>
        <dbReference type="ARBA" id="ARBA00022529"/>
    </source>
</evidence>
<feature type="region of interest" description="Disordered" evidence="6">
    <location>
        <begin position="87"/>
        <end position="112"/>
    </location>
</feature>
<accession>A0A6I6Y6D9</accession>
<dbReference type="CDD" id="cd16363">
    <property type="entry name" value="Col_Im_like"/>
    <property type="match status" value="1"/>
</dbReference>
<dbReference type="Pfam" id="PF01320">
    <property type="entry name" value="Colicin_Pyocin"/>
    <property type="match status" value="1"/>
</dbReference>
<dbReference type="Pfam" id="PF06958">
    <property type="entry name" value="Pyocin_S"/>
    <property type="match status" value="1"/>
</dbReference>
<dbReference type="GO" id="GO:0015643">
    <property type="term" value="F:toxic substance binding"/>
    <property type="evidence" value="ECO:0007669"/>
    <property type="project" value="InterPro"/>
</dbReference>
<dbReference type="Proteomes" id="UP000464480">
    <property type="component" value="Chromosome"/>
</dbReference>
<proteinExistence type="inferred from homology"/>
<keyword evidence="4" id="KW-0079">Bacteriocin immunity</keyword>
<reference evidence="8 9" key="1">
    <citation type="submission" date="2020-02" db="EMBL/GenBank/DDBJ databases">
        <title>Pseudomonas Putida W5 Complete Genome Assembly.</title>
        <authorList>
            <person name="Yuan Z.-C."/>
            <person name="Shaw G.A."/>
            <person name="Cusano A.D."/>
            <person name="Caddey B.J."/>
            <person name="Weselowski B.J."/>
        </authorList>
    </citation>
    <scope>NUCLEOTIDE SEQUENCE [LARGE SCALE GENOMIC DNA]</scope>
    <source>
        <strain evidence="8 9">W5</strain>
    </source>
</reference>
<protein>
    <submittedName>
        <fullName evidence="8">S-type pyocin domain-containing protein</fullName>
    </submittedName>
</protein>
<feature type="domain" description="Pyosin/cloacin translocation" evidence="7">
    <location>
        <begin position="358"/>
        <end position="497"/>
    </location>
</feature>
<keyword evidence="5" id="KW-0078">Bacteriocin</keyword>
<dbReference type="EMBL" id="CP026115">
    <property type="protein sequence ID" value="QHG67857.1"/>
    <property type="molecule type" value="Genomic_DNA"/>
</dbReference>
<dbReference type="Gene3D" id="1.10.1200.20">
    <property type="entry name" value="Colicin E immunity protein"/>
    <property type="match status" value="1"/>
</dbReference>
<dbReference type="AlphaFoldDB" id="A0A6I6Y6D9"/>
<evidence type="ECO:0000256" key="6">
    <source>
        <dbReference type="SAM" id="MobiDB-lite"/>
    </source>
</evidence>
<gene>
    <name evidence="8" type="ORF">C2H86_27010</name>
</gene>
<dbReference type="GO" id="GO:0030153">
    <property type="term" value="P:bacteriocin immunity"/>
    <property type="evidence" value="ECO:0007669"/>
    <property type="project" value="UniProtKB-KW"/>
</dbReference>
<dbReference type="InterPro" id="IPR035900">
    <property type="entry name" value="Colicin_E_sf"/>
</dbReference>
<evidence type="ECO:0000313" key="9">
    <source>
        <dbReference type="Proteomes" id="UP000464480"/>
    </source>
</evidence>
<dbReference type="SUPFAM" id="SSF69369">
    <property type="entry name" value="Cloacin translocation domain"/>
    <property type="match status" value="1"/>
</dbReference>
<dbReference type="InterPro" id="IPR000290">
    <property type="entry name" value="Colicin_pyocin"/>
</dbReference>
<evidence type="ECO:0000259" key="7">
    <source>
        <dbReference type="Pfam" id="PF06958"/>
    </source>
</evidence>
<organism evidence="8 9">
    <name type="scientific">Pseudomonas putida</name>
    <name type="common">Arthrobacter siderocapsulatus</name>
    <dbReference type="NCBI Taxonomy" id="303"/>
    <lineage>
        <taxon>Bacteria</taxon>
        <taxon>Pseudomonadati</taxon>
        <taxon>Pseudomonadota</taxon>
        <taxon>Gammaproteobacteria</taxon>
        <taxon>Pseudomonadales</taxon>
        <taxon>Pseudomonadaceae</taxon>
        <taxon>Pseudomonas</taxon>
    </lineage>
</organism>
<feature type="compositionally biased region" description="Polar residues" evidence="6">
    <location>
        <begin position="88"/>
        <end position="98"/>
    </location>
</feature>
<dbReference type="InterPro" id="IPR036302">
    <property type="entry name" value="Pyosin/cloacin_T_dom_sf"/>
</dbReference>
<keyword evidence="3" id="KW-0044">Antibiotic</keyword>
<evidence type="ECO:0000256" key="4">
    <source>
        <dbReference type="ARBA" id="ARBA00023025"/>
    </source>
</evidence>
<evidence type="ECO:0000313" key="8">
    <source>
        <dbReference type="EMBL" id="QHG67857.1"/>
    </source>
</evidence>
<comment type="similarity">
    <text evidence="1">Belongs to the colicins ColE2/ColE8/ColE9 and pyocins S1/S2 family.</text>
</comment>
<keyword evidence="2" id="KW-0929">Antimicrobial</keyword>
<dbReference type="GO" id="GO:0042742">
    <property type="term" value="P:defense response to bacterium"/>
    <property type="evidence" value="ECO:0007669"/>
    <property type="project" value="UniProtKB-KW"/>
</dbReference>
<evidence type="ECO:0000256" key="3">
    <source>
        <dbReference type="ARBA" id="ARBA00023022"/>
    </source>
</evidence>
<evidence type="ECO:0000256" key="1">
    <source>
        <dbReference type="ARBA" id="ARBA00009346"/>
    </source>
</evidence>